<dbReference type="EMBL" id="DS989842">
    <property type="protein sequence ID" value="EDX78317.1"/>
    <property type="molecule type" value="Genomic_DNA"/>
</dbReference>
<accession>B4VJG1</accession>
<organism evidence="1 2">
    <name type="scientific">Coleofasciculus chthonoplastes PCC 7420</name>
    <dbReference type="NCBI Taxonomy" id="118168"/>
    <lineage>
        <taxon>Bacteria</taxon>
        <taxon>Bacillati</taxon>
        <taxon>Cyanobacteriota</taxon>
        <taxon>Cyanophyceae</taxon>
        <taxon>Coleofasciculales</taxon>
        <taxon>Coleofasciculaceae</taxon>
        <taxon>Coleofasciculus</taxon>
    </lineage>
</organism>
<reference evidence="1 2" key="1">
    <citation type="submission" date="2008-07" db="EMBL/GenBank/DDBJ databases">
        <authorList>
            <person name="Tandeau de Marsac N."/>
            <person name="Ferriera S."/>
            <person name="Johnson J."/>
            <person name="Kravitz S."/>
            <person name="Beeson K."/>
            <person name="Sutton G."/>
            <person name="Rogers Y.-H."/>
            <person name="Friedman R."/>
            <person name="Frazier M."/>
            <person name="Venter J.C."/>
        </authorList>
    </citation>
    <scope>NUCLEOTIDE SEQUENCE [LARGE SCALE GENOMIC DNA]</scope>
    <source>
        <strain evidence="1 2">PCC 7420</strain>
    </source>
</reference>
<dbReference type="AlphaFoldDB" id="B4VJG1"/>
<keyword evidence="2" id="KW-1185">Reference proteome</keyword>
<dbReference type="Proteomes" id="UP000003835">
    <property type="component" value="Unassembled WGS sequence"/>
</dbReference>
<proteinExistence type="predicted"/>
<name>B4VJG1_9CYAN</name>
<sequence length="42" mass="4766">MGKSKVNGENRHLSFVICKGLRNIDKNLVFPPTYLETCHGTF</sequence>
<dbReference type="HOGENOM" id="CLU_3249931_0_0_3"/>
<evidence type="ECO:0000313" key="2">
    <source>
        <dbReference type="Proteomes" id="UP000003835"/>
    </source>
</evidence>
<gene>
    <name evidence="1" type="ORF">MC7420_8055</name>
</gene>
<protein>
    <submittedName>
        <fullName evidence="1">Uncharacterized protein</fullName>
    </submittedName>
</protein>
<dbReference type="STRING" id="118168.MC7420_8055"/>
<evidence type="ECO:0000313" key="1">
    <source>
        <dbReference type="EMBL" id="EDX78317.1"/>
    </source>
</evidence>